<feature type="compositionally biased region" description="Basic residues" evidence="1">
    <location>
        <begin position="1"/>
        <end position="13"/>
    </location>
</feature>
<sequence>MAKVSKVRRKTNARNHGVTHSPSPSCCRNNFKDVHLKKRCSKASDKKDWKNATCPVCLEYPHNAVLLLCSSYNKGCRTFMCATSHRYSNCLEQYKKAYTKVTPIQSSQHLDGLVENLSLISGLEHHNEKMEVPELLCPLCRGQVKGWTVVEPARKYLNAKKRSCMLDDCSFVGTYKQLRKHVRSKHPLACPRAVDPVLKEKWKRLEREREQSDVISTIISSTPGAVVLGDYVLEPNYGDTSDSDLDDYFDDAFFPLASFDRGRTHGIYSRSRNNRDHGLFDGDFVHATAVRSAASYGRGVRSAASYGRGVRSAASYGHGERSLQVARSRRQWRRHIRATLF</sequence>
<reference evidence="2 3" key="1">
    <citation type="journal article" date="2016" name="G3 (Bethesda)">
        <title>First Draft Assembly and Annotation of the Genome of a California Endemic Oak Quercus lobata Nee (Fagaceae).</title>
        <authorList>
            <person name="Sork V.L."/>
            <person name="Fitz-Gibbon S.T."/>
            <person name="Puiu D."/>
            <person name="Crepeau M."/>
            <person name="Gugger P.F."/>
            <person name="Sherman R."/>
            <person name="Stevens K."/>
            <person name="Langley C.H."/>
            <person name="Pellegrini M."/>
            <person name="Salzberg S.L."/>
        </authorList>
    </citation>
    <scope>NUCLEOTIDE SEQUENCE [LARGE SCALE GENOMIC DNA]</scope>
    <source>
        <strain evidence="2 3">cv. SW786</strain>
    </source>
</reference>
<proteinExistence type="predicted"/>
<reference evidence="2" key="2">
    <citation type="submission" date="2021-01" db="UniProtKB">
        <authorList>
            <consortium name="EnsemblPlants"/>
        </authorList>
    </citation>
    <scope>IDENTIFICATION</scope>
</reference>
<evidence type="ECO:0000313" key="3">
    <source>
        <dbReference type="Proteomes" id="UP000594261"/>
    </source>
</evidence>
<dbReference type="FunCoup" id="A0A7N2RB21">
    <property type="interactions" value="191"/>
</dbReference>
<gene>
    <name evidence="2" type="primary">LOC115960199</name>
</gene>
<dbReference type="Proteomes" id="UP000594261">
    <property type="component" value="Chromosome 9"/>
</dbReference>
<protein>
    <submittedName>
        <fullName evidence="2">Uncharacterized protein</fullName>
    </submittedName>
</protein>
<keyword evidence="3" id="KW-1185">Reference proteome</keyword>
<feature type="region of interest" description="Disordered" evidence="1">
    <location>
        <begin position="1"/>
        <end position="24"/>
    </location>
</feature>
<dbReference type="KEGG" id="qlo:115960199"/>
<dbReference type="AlphaFoldDB" id="A0A7N2RB21"/>
<dbReference type="RefSeq" id="XP_030934830.1">
    <property type="nucleotide sequence ID" value="XM_031078970.1"/>
</dbReference>
<dbReference type="EMBL" id="LRBV02000009">
    <property type="status" value="NOT_ANNOTATED_CDS"/>
    <property type="molecule type" value="Genomic_DNA"/>
</dbReference>
<evidence type="ECO:0000256" key="1">
    <source>
        <dbReference type="SAM" id="MobiDB-lite"/>
    </source>
</evidence>
<dbReference type="InterPro" id="IPR012866">
    <property type="entry name" value="DUF1644"/>
</dbReference>
<dbReference type="PANTHER" id="PTHR31197:SF21">
    <property type="entry name" value="C2H2-TYPE DOMAIN-CONTAINING PROTEIN"/>
    <property type="match status" value="1"/>
</dbReference>
<dbReference type="OrthoDB" id="1921166at2759"/>
<dbReference type="OMA" id="CATGHRY"/>
<dbReference type="Pfam" id="PF07800">
    <property type="entry name" value="DUF1644"/>
    <property type="match status" value="1"/>
</dbReference>
<dbReference type="GeneID" id="115960199"/>
<accession>A0A7N2RB21</accession>
<dbReference type="EnsemblPlants" id="QL09p037341:mrna">
    <property type="protein sequence ID" value="QL09p037341:mrna:CDS:1"/>
    <property type="gene ID" value="QL09p037341"/>
</dbReference>
<dbReference type="Gramene" id="QL09p037341:mrna">
    <property type="protein sequence ID" value="QL09p037341:mrna:CDS:1"/>
    <property type="gene ID" value="QL09p037341"/>
</dbReference>
<dbReference type="PANTHER" id="PTHR31197">
    <property type="entry name" value="OS01G0612600 PROTEIN"/>
    <property type="match status" value="1"/>
</dbReference>
<dbReference type="InParanoid" id="A0A7N2RB21"/>
<dbReference type="RefSeq" id="XP_030934831.1">
    <property type="nucleotide sequence ID" value="XM_031078971.1"/>
</dbReference>
<name>A0A7N2RB21_QUELO</name>
<evidence type="ECO:0000313" key="2">
    <source>
        <dbReference type="EnsemblPlants" id="QL09p037341:mrna:CDS:1"/>
    </source>
</evidence>
<organism evidence="2 3">
    <name type="scientific">Quercus lobata</name>
    <name type="common">Valley oak</name>
    <dbReference type="NCBI Taxonomy" id="97700"/>
    <lineage>
        <taxon>Eukaryota</taxon>
        <taxon>Viridiplantae</taxon>
        <taxon>Streptophyta</taxon>
        <taxon>Embryophyta</taxon>
        <taxon>Tracheophyta</taxon>
        <taxon>Spermatophyta</taxon>
        <taxon>Magnoliopsida</taxon>
        <taxon>eudicotyledons</taxon>
        <taxon>Gunneridae</taxon>
        <taxon>Pentapetalae</taxon>
        <taxon>rosids</taxon>
        <taxon>fabids</taxon>
        <taxon>Fagales</taxon>
        <taxon>Fagaceae</taxon>
        <taxon>Quercus</taxon>
    </lineage>
</organism>